<keyword evidence="17" id="KW-1185">Reference proteome</keyword>
<dbReference type="InterPro" id="IPR013783">
    <property type="entry name" value="Ig-like_fold"/>
</dbReference>
<dbReference type="Gene3D" id="1.10.510.10">
    <property type="entry name" value="Transferase(Phosphotransferase) domain 1"/>
    <property type="match status" value="1"/>
</dbReference>
<dbReference type="GO" id="GO:0004714">
    <property type="term" value="F:transmembrane receptor protein tyrosine kinase activity"/>
    <property type="evidence" value="ECO:0007669"/>
    <property type="project" value="UniProtKB-EC"/>
</dbReference>
<dbReference type="CDD" id="cd00096">
    <property type="entry name" value="Ig"/>
    <property type="match status" value="1"/>
</dbReference>
<dbReference type="InterPro" id="IPR008266">
    <property type="entry name" value="Tyr_kinase_AS"/>
</dbReference>
<dbReference type="PROSITE" id="PS50011">
    <property type="entry name" value="PROTEIN_KINASE_DOM"/>
    <property type="match status" value="1"/>
</dbReference>
<sequence length="1652" mass="186199">MFTNKTHLSANVADEASDVEHGAPEIEPADETIVLAKGASKNFTCRSQEPIEWTHYASTHNWEPPYEVVDQYEADDPDKPYGAVLVLTDVSASTVGRYYCVHKMAFNAEREEELEEGQEEAREDSLDDLVADYQAATVYVFVNDPEQPLVPIPLPVFHVNQYESFILPCKPSHPDVEVELYKDLEGDLIDQYKFSFTQGYELEFNRLEDGGSYYCQAKGQSEHRIHLEVTINEHCEFSFPGGTERHAHLDAVAQRGNYSFDAGDGATHDDEPHNGSTTGNRDHRHGLLDRGAFSEEWQNSVYSIPDLESNDLSSSVVDDGHILSQKFIEKRSVTQDFEANFESTTILTGSTELVTKVTYSYNNATEAPGTERNFSDSYDSPADANDTANATVAGSSSPRYDHTTEDRLTTPPSIAKVYPHSENSSHLPLPYSPVSEYLLKPTIQSDSKDHVPLGKRIRLVCRVNIRAGIRFEMTWKTPAKQDKRIKIGPLKLEPIEGAEYREYGSRELIIEKATAADDGTYRCEVRDQNDHKNGHSFKLNVRESSEDYVILREENKLEDINVRRAPNGRIPTINIVIEYQSYPANISYYWLKDAYEEISEHNIGKYDGKYEVSRTDSHIKLKINNPIVTDTGNYTLHVVAGNAEKTQRMGVYILDKPIVSMHSKFVKSGEDVTFTCRAIGYPRPDISFMFVPCLESPWKNCSINATKKSSGWDLPSGKGESPISKSRTYSLNAHQPGVVYCMATNTEGTGFTQADLLVSPMEDAVTMKQVHPTTSEVTVGDQLMIICSALVYNHTNEITLELNGRDLQEADGVKMVYSGELYAWQAQFTIDHATPEHSGDLYCKVKTLENNFETRVFHLEVLNPVAPQLLSGTSNESISVDLHDALQLECDIVGTPKPTIVWLKDDVPIVVDESSNRVQLTDTTLTFEYLKNEDYGTYECRAENKVGTIEKYWKVDMRTTVVRKSLLYATVALLLLLIIAIVLVSLFYCKKKKEVKAMKEAGIVNFEEGNLGVYNPDLALDEQADLLPYNSEYEFPKDRLKLGKQLGTGAFGVVMKATATRIMVNEDETTVAVKMVKKQTDNEVMRALISELKIMVHLGQHLNVVNLLGAVTKNIAKRELMVIVEYCRYGNVQNFLLKHRPYFIDQINQETGEIDSSIDKNQLRWSKCGYQYNSQGLKYVNLSFSTNNVNHHPLQHPPAFYHNHIDSGSTQQYVDPKKHLNSKGYVRHSGLQNMAMVDSCNTEVTAMTSVEVEDLNTANSNEPLWRSNYGMDYKGPARSVNTTDLVCWASQIASGMEYLASRKVLHGDLAARNILLCDDNVVKICDFGLARSMYKSDNYKKKGEAPLPFKWLALECISDNVFSTYSDVWAYGIVLWELFSLGKVPYPGMEANQELYNKLRDGYRMDKPQYSNQDIYDIMLNCWNVKPDSRPSFKDLKSRFNAMLPDELRDHYMELNEPYLQMNAEKVERGDTDYLANLGPPEEPAPTAPNYVNGIILPLPPISEIRNEKDYLKMSATKSDSDEDHFDFTRFNSERHSPTIRNNLDTSPPNGSKRHKKRGLPEEIPMLEGGGGGTNRHSAVANGFNSDSETEATVGPKPRERTSKHNPEPEYMNVKNHKFGARVGNDEPTGANHEAISNPGYIALNMVDEKRC</sequence>
<dbReference type="InterPro" id="IPR017441">
    <property type="entry name" value="Protein_kinase_ATP_BS"/>
</dbReference>
<dbReference type="InterPro" id="IPR050122">
    <property type="entry name" value="RTK"/>
</dbReference>
<evidence type="ECO:0000259" key="14">
    <source>
        <dbReference type="PROSITE" id="PS50835"/>
    </source>
</evidence>
<dbReference type="Pfam" id="PF07714">
    <property type="entry name" value="PK_Tyr_Ser-Thr"/>
    <property type="match status" value="1"/>
</dbReference>
<dbReference type="STRING" id="74873.A0A084VSV7"/>
<feature type="domain" description="Ig-like" evidence="14">
    <location>
        <begin position="145"/>
        <end position="232"/>
    </location>
</feature>
<dbReference type="OMA" id="SCGHIRP"/>
<gene>
    <name evidence="15" type="ORF">ZHAS_00008672</name>
</gene>
<keyword evidence="4 12" id="KW-0472">Membrane</keyword>
<dbReference type="GO" id="GO:0030154">
    <property type="term" value="P:cell differentiation"/>
    <property type="evidence" value="ECO:0007669"/>
    <property type="project" value="UniProtKB-ARBA"/>
</dbReference>
<dbReference type="FunFam" id="2.60.40.10:FF:001641">
    <property type="entry name" value="Myoblast growth factor receptor egl-15"/>
    <property type="match status" value="1"/>
</dbReference>
<feature type="compositionally biased region" description="Polar residues" evidence="11">
    <location>
        <begin position="1539"/>
        <end position="1550"/>
    </location>
</feature>
<organism evidence="15">
    <name type="scientific">Anopheles sinensis</name>
    <name type="common">Mosquito</name>
    <dbReference type="NCBI Taxonomy" id="74873"/>
    <lineage>
        <taxon>Eukaryota</taxon>
        <taxon>Metazoa</taxon>
        <taxon>Ecdysozoa</taxon>
        <taxon>Arthropoda</taxon>
        <taxon>Hexapoda</taxon>
        <taxon>Insecta</taxon>
        <taxon>Pterygota</taxon>
        <taxon>Neoptera</taxon>
        <taxon>Endopterygota</taxon>
        <taxon>Diptera</taxon>
        <taxon>Nematocera</taxon>
        <taxon>Culicoidea</taxon>
        <taxon>Culicidae</taxon>
        <taxon>Anophelinae</taxon>
        <taxon>Anopheles</taxon>
    </lineage>
</organism>
<evidence type="ECO:0000256" key="12">
    <source>
        <dbReference type="SAM" id="Phobius"/>
    </source>
</evidence>
<evidence type="ECO:0000256" key="4">
    <source>
        <dbReference type="ARBA" id="ARBA00023136"/>
    </source>
</evidence>
<feature type="region of interest" description="Disordered" evidence="11">
    <location>
        <begin position="260"/>
        <end position="285"/>
    </location>
</feature>
<evidence type="ECO:0000256" key="6">
    <source>
        <dbReference type="ARBA" id="ARBA00023170"/>
    </source>
</evidence>
<feature type="region of interest" description="Disordered" evidence="11">
    <location>
        <begin position="365"/>
        <end position="407"/>
    </location>
</feature>
<dbReference type="EnsemblMetazoa" id="ASIC008672-RA">
    <property type="protein sequence ID" value="ASIC008672-PA"/>
    <property type="gene ID" value="ASIC008672"/>
</dbReference>
<dbReference type="Proteomes" id="UP000030765">
    <property type="component" value="Unassembled WGS sequence"/>
</dbReference>
<evidence type="ECO:0000256" key="2">
    <source>
        <dbReference type="ARBA" id="ARBA00022692"/>
    </source>
</evidence>
<dbReference type="GO" id="GO:0007169">
    <property type="term" value="P:cell surface receptor protein tyrosine kinase signaling pathway"/>
    <property type="evidence" value="ECO:0007669"/>
    <property type="project" value="TreeGrafter"/>
</dbReference>
<dbReference type="GO" id="GO:0043235">
    <property type="term" value="C:receptor complex"/>
    <property type="evidence" value="ECO:0007669"/>
    <property type="project" value="TreeGrafter"/>
</dbReference>
<dbReference type="FunFam" id="1.10.510.10:FF:000373">
    <property type="entry name" value="Receptor protein-tyrosine kinase"/>
    <property type="match status" value="1"/>
</dbReference>
<dbReference type="InterPro" id="IPR003599">
    <property type="entry name" value="Ig_sub"/>
</dbReference>
<keyword evidence="6" id="KW-0675">Receptor</keyword>
<feature type="domain" description="Ig-like" evidence="14">
    <location>
        <begin position="441"/>
        <end position="540"/>
    </location>
</feature>
<dbReference type="PROSITE" id="PS00109">
    <property type="entry name" value="PROTEIN_KINASE_TYR"/>
    <property type="match status" value="1"/>
</dbReference>
<dbReference type="SMART" id="SM00409">
    <property type="entry name" value="IG"/>
    <property type="match status" value="7"/>
</dbReference>
<dbReference type="InterPro" id="IPR036179">
    <property type="entry name" value="Ig-like_dom_sf"/>
</dbReference>
<dbReference type="VEuPathDB" id="VectorBase:ASIC008672"/>
<evidence type="ECO:0000313" key="17">
    <source>
        <dbReference type="Proteomes" id="UP000030765"/>
    </source>
</evidence>
<feature type="region of interest" description="Disordered" evidence="11">
    <location>
        <begin position="1531"/>
        <end position="1612"/>
    </location>
</feature>
<evidence type="ECO:0000313" key="15">
    <source>
        <dbReference type="EMBL" id="KFB41051.1"/>
    </source>
</evidence>
<keyword evidence="7" id="KW-0325">Glycoprotein</keyword>
<evidence type="ECO:0000256" key="10">
    <source>
        <dbReference type="PROSITE-ProRule" id="PRU10141"/>
    </source>
</evidence>
<dbReference type="Gene3D" id="3.30.200.20">
    <property type="entry name" value="Phosphorylase Kinase, domain 1"/>
    <property type="match status" value="1"/>
</dbReference>
<dbReference type="GO" id="GO:0005524">
    <property type="term" value="F:ATP binding"/>
    <property type="evidence" value="ECO:0007669"/>
    <property type="project" value="UniProtKB-UniRule"/>
</dbReference>
<dbReference type="VEuPathDB" id="VectorBase:ASIS021297"/>
<feature type="transmembrane region" description="Helical" evidence="12">
    <location>
        <begin position="966"/>
        <end position="989"/>
    </location>
</feature>
<dbReference type="GO" id="GO:0007399">
    <property type="term" value="P:nervous system development"/>
    <property type="evidence" value="ECO:0007669"/>
    <property type="project" value="UniProtKB-ARBA"/>
</dbReference>
<dbReference type="PROSITE" id="PS00107">
    <property type="entry name" value="PROTEIN_KINASE_ATP"/>
    <property type="match status" value="1"/>
</dbReference>
<dbReference type="Gene3D" id="2.60.40.10">
    <property type="entry name" value="Immunoglobulins"/>
    <property type="match status" value="7"/>
</dbReference>
<dbReference type="PROSITE" id="PS50835">
    <property type="entry name" value="IG_LIKE"/>
    <property type="match status" value="5"/>
</dbReference>
<evidence type="ECO:0000256" key="1">
    <source>
        <dbReference type="ARBA" id="ARBA00004167"/>
    </source>
</evidence>
<dbReference type="InterPro" id="IPR000719">
    <property type="entry name" value="Prot_kinase_dom"/>
</dbReference>
<keyword evidence="2 12" id="KW-0812">Transmembrane</keyword>
<dbReference type="SUPFAM" id="SSF48726">
    <property type="entry name" value="Immunoglobulin"/>
    <property type="match status" value="6"/>
</dbReference>
<protein>
    <submittedName>
        <fullName evidence="15">AGAP008813-PA-like protein</fullName>
    </submittedName>
    <submittedName>
        <fullName evidence="16">Receptor protein-tyrosine kinase</fullName>
    </submittedName>
</protein>
<reference evidence="16" key="2">
    <citation type="submission" date="2020-05" db="UniProtKB">
        <authorList>
            <consortium name="EnsemblMetazoa"/>
        </authorList>
    </citation>
    <scope>IDENTIFICATION</scope>
</reference>
<accession>A0A084VSV7</accession>
<feature type="domain" description="Ig-like" evidence="14">
    <location>
        <begin position="24"/>
        <end position="100"/>
    </location>
</feature>
<dbReference type="PANTHER" id="PTHR24416">
    <property type="entry name" value="TYROSINE-PROTEIN KINASE RECEPTOR"/>
    <property type="match status" value="1"/>
</dbReference>
<keyword evidence="3 12" id="KW-1133">Transmembrane helix</keyword>
<dbReference type="EMBL" id="ATLV01016143">
    <property type="status" value="NOT_ANNOTATED_CDS"/>
    <property type="molecule type" value="Genomic_DNA"/>
</dbReference>
<feature type="domain" description="Ig-like" evidence="14">
    <location>
        <begin position="867"/>
        <end position="956"/>
    </location>
</feature>
<dbReference type="SMART" id="SM00408">
    <property type="entry name" value="IGc2"/>
    <property type="match status" value="4"/>
</dbReference>
<feature type="domain" description="Ig-like" evidence="14">
    <location>
        <begin position="657"/>
        <end position="759"/>
    </location>
</feature>
<dbReference type="OrthoDB" id="6077854at2759"/>
<evidence type="ECO:0000256" key="11">
    <source>
        <dbReference type="SAM" id="MobiDB-lite"/>
    </source>
</evidence>
<proteinExistence type="predicted"/>
<keyword evidence="10" id="KW-0547">Nucleotide-binding</keyword>
<dbReference type="InterPro" id="IPR003598">
    <property type="entry name" value="Ig_sub2"/>
</dbReference>
<dbReference type="PANTHER" id="PTHR24416:SF600">
    <property type="entry name" value="PDGF- AND VEGF-RECEPTOR RELATED, ISOFORM J"/>
    <property type="match status" value="1"/>
</dbReference>
<feature type="binding site" evidence="10">
    <location>
        <position position="1078"/>
    </location>
    <ligand>
        <name>ATP</name>
        <dbReference type="ChEBI" id="CHEBI:30616"/>
    </ligand>
</feature>
<dbReference type="GO" id="GO:0005886">
    <property type="term" value="C:plasma membrane"/>
    <property type="evidence" value="ECO:0007669"/>
    <property type="project" value="TreeGrafter"/>
</dbReference>
<evidence type="ECO:0000256" key="3">
    <source>
        <dbReference type="ARBA" id="ARBA00022989"/>
    </source>
</evidence>
<evidence type="ECO:0000256" key="8">
    <source>
        <dbReference type="ARBA" id="ARBA00023319"/>
    </source>
</evidence>
<dbReference type="VEuPathDB" id="VectorBase:ASIS013786"/>
<comment type="subcellular location">
    <subcellularLocation>
        <location evidence="1">Membrane</location>
        <topology evidence="1">Single-pass membrane protein</topology>
    </subcellularLocation>
</comment>
<evidence type="ECO:0000256" key="9">
    <source>
        <dbReference type="ARBA" id="ARBA00051243"/>
    </source>
</evidence>
<keyword evidence="10" id="KW-0067">ATP-binding</keyword>
<dbReference type="EMBL" id="ATLV01016142">
    <property type="status" value="NOT_ANNOTATED_CDS"/>
    <property type="molecule type" value="Genomic_DNA"/>
</dbReference>
<dbReference type="SUPFAM" id="SSF56112">
    <property type="entry name" value="Protein kinase-like (PK-like)"/>
    <property type="match status" value="1"/>
</dbReference>
<dbReference type="FunFam" id="3.30.200.20:FF:000384">
    <property type="entry name" value="Receptor protein-tyrosine kinase"/>
    <property type="match status" value="1"/>
</dbReference>
<feature type="compositionally biased region" description="Low complexity" evidence="11">
    <location>
        <begin position="382"/>
        <end position="391"/>
    </location>
</feature>
<evidence type="ECO:0000259" key="13">
    <source>
        <dbReference type="PROSITE" id="PS50011"/>
    </source>
</evidence>
<comment type="catalytic activity">
    <reaction evidence="9">
        <text>L-tyrosyl-[protein] + ATP = O-phospho-L-tyrosyl-[protein] + ADP + H(+)</text>
        <dbReference type="Rhea" id="RHEA:10596"/>
        <dbReference type="Rhea" id="RHEA-COMP:10136"/>
        <dbReference type="Rhea" id="RHEA-COMP:20101"/>
        <dbReference type="ChEBI" id="CHEBI:15378"/>
        <dbReference type="ChEBI" id="CHEBI:30616"/>
        <dbReference type="ChEBI" id="CHEBI:46858"/>
        <dbReference type="ChEBI" id="CHEBI:61978"/>
        <dbReference type="ChEBI" id="CHEBI:456216"/>
        <dbReference type="EC" id="2.7.10.1"/>
    </reaction>
</comment>
<dbReference type="Pfam" id="PF07679">
    <property type="entry name" value="I-set"/>
    <property type="match status" value="1"/>
</dbReference>
<dbReference type="InterPro" id="IPR011009">
    <property type="entry name" value="Kinase-like_dom_sf"/>
</dbReference>
<evidence type="ECO:0000313" key="16">
    <source>
        <dbReference type="EnsemblMetazoa" id="ASIC008672-PA"/>
    </source>
</evidence>
<keyword evidence="8" id="KW-0393">Immunoglobulin domain</keyword>
<feature type="compositionally biased region" description="Basic and acidic residues" evidence="11">
    <location>
        <begin position="1597"/>
        <end position="1608"/>
    </location>
</feature>
<reference evidence="15 17" key="1">
    <citation type="journal article" date="2014" name="BMC Genomics">
        <title>Genome sequence of Anopheles sinensis provides insight into genetics basis of mosquito competence for malaria parasites.</title>
        <authorList>
            <person name="Zhou D."/>
            <person name="Zhang D."/>
            <person name="Ding G."/>
            <person name="Shi L."/>
            <person name="Hou Q."/>
            <person name="Ye Y."/>
            <person name="Xu Y."/>
            <person name="Zhou H."/>
            <person name="Xiong C."/>
            <person name="Li S."/>
            <person name="Yu J."/>
            <person name="Hong S."/>
            <person name="Yu X."/>
            <person name="Zou P."/>
            <person name="Chen C."/>
            <person name="Chang X."/>
            <person name="Wang W."/>
            <person name="Lv Y."/>
            <person name="Sun Y."/>
            <person name="Ma L."/>
            <person name="Shen B."/>
            <person name="Zhu C."/>
        </authorList>
    </citation>
    <scope>NUCLEOTIDE SEQUENCE [LARGE SCALE GENOMIC DNA]</scope>
</reference>
<dbReference type="InterPro" id="IPR013098">
    <property type="entry name" value="Ig_I-set"/>
</dbReference>
<keyword evidence="5" id="KW-1015">Disulfide bond</keyword>
<dbReference type="EMBL" id="KE525057">
    <property type="protein sequence ID" value="KFB41051.1"/>
    <property type="molecule type" value="Genomic_DNA"/>
</dbReference>
<evidence type="ECO:0000256" key="7">
    <source>
        <dbReference type="ARBA" id="ARBA00023180"/>
    </source>
</evidence>
<evidence type="ECO:0000256" key="5">
    <source>
        <dbReference type="ARBA" id="ARBA00023157"/>
    </source>
</evidence>
<name>A0A084VSV7_ANOSI</name>
<dbReference type="VEuPathDB" id="VectorBase:ASIS005321"/>
<dbReference type="InterPro" id="IPR001245">
    <property type="entry name" value="Ser-Thr/Tyr_kinase_cat_dom"/>
</dbReference>
<feature type="domain" description="Protein kinase" evidence="13">
    <location>
        <begin position="1040"/>
        <end position="1444"/>
    </location>
</feature>
<dbReference type="InterPro" id="IPR007110">
    <property type="entry name" value="Ig-like_dom"/>
</dbReference>